<reference evidence="2 4" key="1">
    <citation type="submission" date="2018-08" db="EMBL/GenBank/DDBJ databases">
        <title>Complete genomic analysis of a Citrobacter pasteurii isolated from cockles (Cerastoderma edule) containing a new chromosomic qnrB allele.</title>
        <authorList>
            <person name="Rodrigues A."/>
            <person name="Baptista T."/>
            <person name="Quesada A."/>
            <person name="Campos M.J."/>
        </authorList>
    </citation>
    <scope>NUCLEOTIDE SEQUENCE [LARGE SCALE GENOMIC DNA]</scope>
    <source>
        <strain evidence="2 4">BA18</strain>
    </source>
</reference>
<reference evidence="3 5" key="2">
    <citation type="submission" date="2021-06" db="EMBL/GenBank/DDBJ databases">
        <title>FDA dAtabase for Regulatory Grade micrObial Sequences (FDA-ARGOS): Supporting development and validation of Infectious Disease Dx tests.</title>
        <authorList>
            <person name="Sproer C."/>
            <person name="Gronow S."/>
            <person name="Severitt S."/>
            <person name="Schroder I."/>
            <person name="Tallon L."/>
            <person name="Sadzewicz L."/>
            <person name="Zhao X."/>
            <person name="Boylan J."/>
            <person name="Ott S."/>
            <person name="Bowen H."/>
            <person name="Vavikolanu K."/>
            <person name="Mehta A."/>
            <person name="Aluvathingal J."/>
            <person name="Nadendla S."/>
            <person name="Lowell S."/>
            <person name="Myers T."/>
            <person name="Yan Y."/>
        </authorList>
    </citation>
    <scope>NUCLEOTIDE SEQUENCE [LARGE SCALE GENOMIC DNA]</scope>
    <source>
        <strain evidence="3 5">FDAARGOS 1424</strain>
    </source>
</reference>
<evidence type="ECO:0000313" key="5">
    <source>
        <dbReference type="Proteomes" id="UP000683579"/>
    </source>
</evidence>
<dbReference type="RefSeq" id="WP_040232803.1">
    <property type="nucleotide sequence ID" value="NZ_CDHL01000039.1"/>
</dbReference>
<evidence type="ECO:0000313" key="3">
    <source>
        <dbReference type="EMBL" id="QXA44234.1"/>
    </source>
</evidence>
<protein>
    <submittedName>
        <fullName evidence="2">Antibiotic biosynthesis monooxygenase</fullName>
    </submittedName>
</protein>
<keyword evidence="5" id="KW-1185">Reference proteome</keyword>
<dbReference type="Gene3D" id="3.30.70.100">
    <property type="match status" value="1"/>
</dbReference>
<name>A0A6N6K7Z6_9ENTR</name>
<keyword evidence="2" id="KW-0560">Oxidoreductase</keyword>
<dbReference type="InterPro" id="IPR007138">
    <property type="entry name" value="ABM_dom"/>
</dbReference>
<gene>
    <name evidence="2" type="ORF">DXF85_03200</name>
    <name evidence="3" type="ORF">I6L54_20075</name>
</gene>
<dbReference type="GO" id="GO:0005829">
    <property type="term" value="C:cytosol"/>
    <property type="evidence" value="ECO:0007669"/>
    <property type="project" value="TreeGrafter"/>
</dbReference>
<evidence type="ECO:0000313" key="4">
    <source>
        <dbReference type="Proteomes" id="UP000468420"/>
    </source>
</evidence>
<evidence type="ECO:0000313" key="2">
    <source>
        <dbReference type="EMBL" id="KAA1280293.1"/>
    </source>
</evidence>
<dbReference type="SUPFAM" id="SSF54909">
    <property type="entry name" value="Dimeric alpha+beta barrel"/>
    <property type="match status" value="1"/>
</dbReference>
<keyword evidence="2" id="KW-0503">Monooxygenase</keyword>
<dbReference type="PANTHER" id="PTHR33336">
    <property type="entry name" value="QUINOL MONOOXYGENASE YGIN-RELATED"/>
    <property type="match status" value="1"/>
</dbReference>
<organism evidence="2 4">
    <name type="scientific">Citrobacter pasteurii</name>
    <dbReference type="NCBI Taxonomy" id="1563222"/>
    <lineage>
        <taxon>Bacteria</taxon>
        <taxon>Pseudomonadati</taxon>
        <taxon>Pseudomonadota</taxon>
        <taxon>Gammaproteobacteria</taxon>
        <taxon>Enterobacterales</taxon>
        <taxon>Enterobacteriaceae</taxon>
        <taxon>Citrobacter</taxon>
    </lineage>
</organism>
<dbReference type="InterPro" id="IPR050744">
    <property type="entry name" value="AI-2_Isomerase_LsrG"/>
</dbReference>
<dbReference type="EMBL" id="CP077262">
    <property type="protein sequence ID" value="QXA44234.1"/>
    <property type="molecule type" value="Genomic_DNA"/>
</dbReference>
<proteinExistence type="predicted"/>
<sequence>MLKVIAEDFIKPEYIETVLPLYRELISATKKEQRCLAYDLYIDEKDPGHFIFIEEWPNHAALDEHCASEHFRRLVPLIDQYTRKEARYILMNDIVNPGAQSLL</sequence>
<dbReference type="EMBL" id="QRDC01000002">
    <property type="protein sequence ID" value="KAA1280293.1"/>
    <property type="molecule type" value="Genomic_DNA"/>
</dbReference>
<dbReference type="InterPro" id="IPR011008">
    <property type="entry name" value="Dimeric_a/b-barrel"/>
</dbReference>
<evidence type="ECO:0000259" key="1">
    <source>
        <dbReference type="PROSITE" id="PS51725"/>
    </source>
</evidence>
<dbReference type="Pfam" id="PF03992">
    <property type="entry name" value="ABM"/>
    <property type="match status" value="1"/>
</dbReference>
<dbReference type="PANTHER" id="PTHR33336:SF3">
    <property type="entry name" value="ABM DOMAIN-CONTAINING PROTEIN"/>
    <property type="match status" value="1"/>
</dbReference>
<feature type="domain" description="ABM" evidence="1">
    <location>
        <begin position="2"/>
        <end position="90"/>
    </location>
</feature>
<accession>A0A6N6K7Z6</accession>
<dbReference type="Proteomes" id="UP000468420">
    <property type="component" value="Unassembled WGS sequence"/>
</dbReference>
<dbReference type="PROSITE" id="PS51725">
    <property type="entry name" value="ABM"/>
    <property type="match status" value="1"/>
</dbReference>
<dbReference type="Proteomes" id="UP000683579">
    <property type="component" value="Chromosome"/>
</dbReference>
<dbReference type="AlphaFoldDB" id="A0A6N6K7Z6"/>
<dbReference type="GO" id="GO:0004497">
    <property type="term" value="F:monooxygenase activity"/>
    <property type="evidence" value="ECO:0007669"/>
    <property type="project" value="UniProtKB-KW"/>
</dbReference>